<protein>
    <submittedName>
        <fullName evidence="1">Uncharacterized protein</fullName>
    </submittedName>
</protein>
<dbReference type="EMBL" id="QOUW02000003">
    <property type="protein sequence ID" value="RIW19345.1"/>
    <property type="molecule type" value="Genomic_DNA"/>
</dbReference>
<proteinExistence type="predicted"/>
<organism evidence="1 2">
    <name type="scientific">Vibrio harveyi</name>
    <name type="common">Beneckea harveyi</name>
    <dbReference type="NCBI Taxonomy" id="669"/>
    <lineage>
        <taxon>Bacteria</taxon>
        <taxon>Pseudomonadati</taxon>
        <taxon>Pseudomonadota</taxon>
        <taxon>Gammaproteobacteria</taxon>
        <taxon>Vibrionales</taxon>
        <taxon>Vibrionaceae</taxon>
        <taxon>Vibrio</taxon>
    </lineage>
</organism>
<evidence type="ECO:0000313" key="1">
    <source>
        <dbReference type="EMBL" id="RIW19345.1"/>
    </source>
</evidence>
<name>A0A8B3DNH2_VIBHA</name>
<sequence length="83" mass="9662">MIKVFIKYDFIHSNTHKLALVMSNLTIVSKKQQFECVCLYFLKAKGGKGWALRELNTSKVQRLATFLARIHRFFALHFVVTTN</sequence>
<gene>
    <name evidence="1" type="ORF">DS957_001795</name>
</gene>
<comment type="caution">
    <text evidence="1">The sequence shown here is derived from an EMBL/GenBank/DDBJ whole genome shotgun (WGS) entry which is preliminary data.</text>
</comment>
<dbReference type="AlphaFoldDB" id="A0A8B3DNH2"/>
<reference evidence="1 2" key="1">
    <citation type="submission" date="2018-08" db="EMBL/GenBank/DDBJ databases">
        <title>Vibrio harveyi strains pathogenic to white snook Centropomus viridis Lockington (1877) and potential probiotic bacteria.</title>
        <authorList>
            <person name="Soto-Rodriguez S."/>
            <person name="Gomez-Gil B."/>
            <person name="Lozano-Olvera R."/>
        </authorList>
    </citation>
    <scope>NUCLEOTIDE SEQUENCE [LARGE SCALE GENOMIC DNA]</scope>
    <source>
        <strain evidence="1 2">CAIM 1508</strain>
    </source>
</reference>
<evidence type="ECO:0000313" key="2">
    <source>
        <dbReference type="Proteomes" id="UP000253437"/>
    </source>
</evidence>
<accession>A0A8B3DNH2</accession>
<dbReference type="Proteomes" id="UP000253437">
    <property type="component" value="Unassembled WGS sequence"/>
</dbReference>